<accession>A0AAN3VXB7</accession>
<dbReference type="GeneID" id="75075271"/>
<dbReference type="AlphaFoldDB" id="A0AAN3VXB7"/>
<evidence type="ECO:0000313" key="2">
    <source>
        <dbReference type="Proteomes" id="UP000003120"/>
    </source>
</evidence>
<proteinExistence type="predicted"/>
<organism evidence="1 2">
    <name type="scientific">Fusobacterium necrophorum subsp. funduliforme Fnf 1007</name>
    <dbReference type="NCBI Taxonomy" id="1161424"/>
    <lineage>
        <taxon>Bacteria</taxon>
        <taxon>Fusobacteriati</taxon>
        <taxon>Fusobacteriota</taxon>
        <taxon>Fusobacteriia</taxon>
        <taxon>Fusobacteriales</taxon>
        <taxon>Fusobacteriaceae</taxon>
        <taxon>Fusobacterium</taxon>
    </lineage>
</organism>
<gene>
    <name evidence="1" type="ORF">HMPREF1127_1037</name>
</gene>
<reference evidence="1 2" key="1">
    <citation type="submission" date="2012-07" db="EMBL/GenBank/DDBJ databases">
        <authorList>
            <person name="Durkin A.S."/>
            <person name="McCorrison J."/>
            <person name="Torralba M."/>
            <person name="Gillis M."/>
            <person name="Methe B."/>
            <person name="Sutton G."/>
            <person name="Nelson K.E."/>
        </authorList>
    </citation>
    <scope>NUCLEOTIDE SEQUENCE [LARGE SCALE GENOMIC DNA]</scope>
    <source>
        <strain evidence="1 2">Fnf 1007</strain>
    </source>
</reference>
<protein>
    <submittedName>
        <fullName evidence="1">Uncharacterized protein</fullName>
    </submittedName>
</protein>
<dbReference type="RefSeq" id="WP_005960361.1">
    <property type="nucleotide sequence ID" value="NZ_ALKK01000011.1"/>
</dbReference>
<comment type="caution">
    <text evidence="1">The sequence shown here is derived from an EMBL/GenBank/DDBJ whole genome shotgun (WGS) entry which is preliminary data.</text>
</comment>
<dbReference type="EMBL" id="ALKK01000011">
    <property type="protein sequence ID" value="EJU18749.1"/>
    <property type="molecule type" value="Genomic_DNA"/>
</dbReference>
<dbReference type="Proteomes" id="UP000003120">
    <property type="component" value="Unassembled WGS sequence"/>
</dbReference>
<sequence>MWFEIYLQYSDIILETEKAVLIRLPYENIEEACYFYYPKALIKEKKGKKYLIFMWEKPFVRIYYREGKRGKRKYIYTNEDRSLREIMYDFEDRTPTHYEQKTEYFKRRASKITIQKVEVPDDLRDE</sequence>
<evidence type="ECO:0000313" key="1">
    <source>
        <dbReference type="EMBL" id="EJU18749.1"/>
    </source>
</evidence>
<name>A0AAN3VXB7_9FUSO</name>